<dbReference type="EMBL" id="MBTG01000001">
    <property type="protein sequence ID" value="OPH61726.1"/>
    <property type="molecule type" value="Genomic_DNA"/>
</dbReference>
<evidence type="ECO:0008006" key="4">
    <source>
        <dbReference type="Google" id="ProtNLM"/>
    </source>
</evidence>
<keyword evidence="3" id="KW-1185">Reference proteome</keyword>
<reference evidence="3" key="1">
    <citation type="submission" date="2016-07" db="EMBL/GenBank/DDBJ databases">
        <authorList>
            <person name="Florea S."/>
            <person name="Webb J.S."/>
            <person name="Jaromczyk J."/>
            <person name="Schardl C.L."/>
        </authorList>
    </citation>
    <scope>NUCLEOTIDE SEQUENCE [LARGE SCALE GENOMIC DNA]</scope>
    <source>
        <strain evidence="3">CY1</strain>
    </source>
</reference>
<protein>
    <recommendedName>
        <fullName evidence="4">Phage portal protein</fullName>
    </recommendedName>
</protein>
<feature type="region of interest" description="Disordered" evidence="1">
    <location>
        <begin position="481"/>
        <end position="516"/>
    </location>
</feature>
<evidence type="ECO:0000256" key="1">
    <source>
        <dbReference type="SAM" id="MobiDB-lite"/>
    </source>
</evidence>
<comment type="caution">
    <text evidence="2">The sequence shown here is derived from an EMBL/GenBank/DDBJ whole genome shotgun (WGS) entry which is preliminary data.</text>
</comment>
<dbReference type="STRING" id="1469647.BC351_00345"/>
<proteinExistence type="predicted"/>
<name>A0A1V4HS84_9BACL</name>
<dbReference type="Proteomes" id="UP000190626">
    <property type="component" value="Unassembled WGS sequence"/>
</dbReference>
<sequence>MKVGDFLDKDKNVEMNNELPDLLNYALEYAKSINSAASNSIFYNPIWQNELLKNINMSPAKYDRKTVEELISNPKSNEKALRDLAQYLENYIMQFNRLVHHYGSILTFDYFIEPTNADAEDMKSKAFKKSYQKVCDWLDSLNPKMAFPQITKMCILEDAKFYYVREVNDKTMLQEMPSAYCKIVNKTELGYQYAFNMYYFMQMGVNIDDYAPEFAQYYLDFIDGTDKNKGYMYWVTLDPSKAFVFKFDENRAGQTPPLMGLFVDSVEIAAYKNLLKTKTQLEVWKIILNKIPLHKDEKNGNKKDNFAIAADTAGKFSSLMQSTMPEGVKVVTTPLDSETIDFSDSQGKNDIVGIGQQHFYESSGTSPVLFGEKKSNGVGIKASIQTDENYVLHMYRIFERFVNFKLREVSGRFRFKITFPDITRFNQKDKLDAYIQAAQYGFPRLLVAASLGLTPSQLVNLTNFENSLNLDSIMKPLLSAHTQSGKDKSGAPKKSDITDDGQKTIDNGSNLDGMRT</sequence>
<evidence type="ECO:0000313" key="3">
    <source>
        <dbReference type="Proteomes" id="UP000190626"/>
    </source>
</evidence>
<gene>
    <name evidence="2" type="ORF">BC351_00345</name>
</gene>
<feature type="compositionally biased region" description="Basic and acidic residues" evidence="1">
    <location>
        <begin position="484"/>
        <end position="503"/>
    </location>
</feature>
<accession>A0A1V4HS84</accession>
<dbReference type="AlphaFoldDB" id="A0A1V4HS84"/>
<organism evidence="2 3">
    <name type="scientific">Paenibacillus ferrarius</name>
    <dbReference type="NCBI Taxonomy" id="1469647"/>
    <lineage>
        <taxon>Bacteria</taxon>
        <taxon>Bacillati</taxon>
        <taxon>Bacillota</taxon>
        <taxon>Bacilli</taxon>
        <taxon>Bacillales</taxon>
        <taxon>Paenibacillaceae</taxon>
        <taxon>Paenibacillus</taxon>
    </lineage>
</organism>
<evidence type="ECO:0000313" key="2">
    <source>
        <dbReference type="EMBL" id="OPH61726.1"/>
    </source>
</evidence>